<dbReference type="InterPro" id="IPR035782">
    <property type="entry name" value="SPRY_RanBP9/10"/>
</dbReference>
<feature type="region of interest" description="Disordered" evidence="2">
    <location>
        <begin position="530"/>
        <end position="557"/>
    </location>
</feature>
<dbReference type="InterPro" id="IPR003877">
    <property type="entry name" value="SPRY_dom"/>
</dbReference>
<dbReference type="PROSITE" id="PS50896">
    <property type="entry name" value="LISH"/>
    <property type="match status" value="1"/>
</dbReference>
<reference evidence="5 6" key="1">
    <citation type="submission" date="2018-12" db="EMBL/GenBank/DDBJ databases">
        <title>Venturia inaequalis Genome Resource.</title>
        <authorList>
            <person name="Lichtner F.J."/>
        </authorList>
    </citation>
    <scope>NUCLEOTIDE SEQUENCE [LARGE SCALE GENOMIC DNA]</scope>
    <source>
        <strain evidence="5 6">120213</strain>
    </source>
</reference>
<dbReference type="AlphaFoldDB" id="A0A8H3UWM2"/>
<dbReference type="InterPro" id="IPR013320">
    <property type="entry name" value="ConA-like_dom_sf"/>
</dbReference>
<feature type="region of interest" description="Disordered" evidence="2">
    <location>
        <begin position="29"/>
        <end position="73"/>
    </location>
</feature>
<dbReference type="InterPro" id="IPR050618">
    <property type="entry name" value="Ubq-SigPath_Reg"/>
</dbReference>
<evidence type="ECO:0000256" key="2">
    <source>
        <dbReference type="SAM" id="MobiDB-lite"/>
    </source>
</evidence>
<dbReference type="SMART" id="SM00757">
    <property type="entry name" value="CRA"/>
    <property type="match status" value="1"/>
</dbReference>
<evidence type="ECO:0000256" key="1">
    <source>
        <dbReference type="ARBA" id="ARBA00002343"/>
    </source>
</evidence>
<gene>
    <name evidence="5" type="ORF">EG328_002397</name>
</gene>
<dbReference type="SUPFAM" id="SSF49899">
    <property type="entry name" value="Concanavalin A-like lectins/glucanases"/>
    <property type="match status" value="1"/>
</dbReference>
<accession>A0A8H3UWM2</accession>
<dbReference type="SMART" id="SM00667">
    <property type="entry name" value="LisH"/>
    <property type="match status" value="1"/>
</dbReference>
<dbReference type="InterPro" id="IPR006594">
    <property type="entry name" value="LisH"/>
</dbReference>
<organism evidence="5 6">
    <name type="scientific">Venturia inaequalis</name>
    <name type="common">Apple scab fungus</name>
    <dbReference type="NCBI Taxonomy" id="5025"/>
    <lineage>
        <taxon>Eukaryota</taxon>
        <taxon>Fungi</taxon>
        <taxon>Dikarya</taxon>
        <taxon>Ascomycota</taxon>
        <taxon>Pezizomycotina</taxon>
        <taxon>Dothideomycetes</taxon>
        <taxon>Pleosporomycetidae</taxon>
        <taxon>Venturiales</taxon>
        <taxon>Venturiaceae</taxon>
        <taxon>Venturia</taxon>
    </lineage>
</organism>
<dbReference type="InterPro" id="IPR024964">
    <property type="entry name" value="CTLH/CRA"/>
</dbReference>
<dbReference type="SMART" id="SM00449">
    <property type="entry name" value="SPRY"/>
    <property type="match status" value="1"/>
</dbReference>
<dbReference type="CDD" id="cd12909">
    <property type="entry name" value="SPRY_RanBP9_10"/>
    <property type="match status" value="1"/>
</dbReference>
<evidence type="ECO:0000313" key="5">
    <source>
        <dbReference type="EMBL" id="KAE9976807.1"/>
    </source>
</evidence>
<dbReference type="InterPro" id="IPR043136">
    <property type="entry name" value="B30.2/SPRY_sf"/>
</dbReference>
<dbReference type="InterPro" id="IPR006595">
    <property type="entry name" value="CTLH_C"/>
</dbReference>
<comment type="function">
    <text evidence="1">Involved in the proteasome-dependent degradation of fructose-1,6-bisphosphatase.</text>
</comment>
<feature type="domain" description="CTLH" evidence="4">
    <location>
        <begin position="440"/>
        <end position="497"/>
    </location>
</feature>
<dbReference type="PROSITE" id="PS50188">
    <property type="entry name" value="B302_SPRY"/>
    <property type="match status" value="1"/>
</dbReference>
<name>A0A8H3UWM2_VENIN</name>
<dbReference type="PANTHER" id="PTHR12864">
    <property type="entry name" value="RAN BINDING PROTEIN 9-RELATED"/>
    <property type="match status" value="1"/>
</dbReference>
<dbReference type="Pfam" id="PF10607">
    <property type="entry name" value="CTLH"/>
    <property type="match status" value="1"/>
</dbReference>
<feature type="compositionally biased region" description="Polar residues" evidence="2">
    <location>
        <begin position="532"/>
        <end position="543"/>
    </location>
</feature>
<dbReference type="Pfam" id="PF00622">
    <property type="entry name" value="SPRY"/>
    <property type="match status" value="1"/>
</dbReference>
<evidence type="ECO:0000259" key="3">
    <source>
        <dbReference type="PROSITE" id="PS50188"/>
    </source>
</evidence>
<feature type="domain" description="B30.2/SPRY" evidence="3">
    <location>
        <begin position="157"/>
        <end position="352"/>
    </location>
</feature>
<protein>
    <recommendedName>
        <fullName evidence="7">Protein SSH4</fullName>
    </recommendedName>
</protein>
<evidence type="ECO:0000313" key="6">
    <source>
        <dbReference type="Proteomes" id="UP000447873"/>
    </source>
</evidence>
<dbReference type="SMART" id="SM00668">
    <property type="entry name" value="CTLH"/>
    <property type="match status" value="1"/>
</dbReference>
<dbReference type="InterPro" id="IPR001870">
    <property type="entry name" value="B30.2/SPRY"/>
</dbReference>
<dbReference type="PROSITE" id="PS50897">
    <property type="entry name" value="CTLH"/>
    <property type="match status" value="1"/>
</dbReference>
<evidence type="ECO:0000259" key="4">
    <source>
        <dbReference type="PROSITE" id="PS50897"/>
    </source>
</evidence>
<dbReference type="Gene3D" id="2.60.120.920">
    <property type="match status" value="1"/>
</dbReference>
<dbReference type="Proteomes" id="UP000447873">
    <property type="component" value="Unassembled WGS sequence"/>
</dbReference>
<comment type="caution">
    <text evidence="5">The sequence shown here is derived from an EMBL/GenBank/DDBJ whole genome shotgun (WGS) entry which is preliminary data.</text>
</comment>
<dbReference type="InterPro" id="IPR013144">
    <property type="entry name" value="CRA_dom"/>
</dbReference>
<proteinExistence type="predicted"/>
<evidence type="ECO:0008006" key="7">
    <source>
        <dbReference type="Google" id="ProtNLM"/>
    </source>
</evidence>
<dbReference type="EMBL" id="WNWS01000166">
    <property type="protein sequence ID" value="KAE9976807.1"/>
    <property type="molecule type" value="Genomic_DNA"/>
</dbReference>
<sequence length="681" mass="75258">MSYGSANSNTYSYNDRRFSSYASALAASTATSSLHPPTRPISTLPRYPPRPPQSTSRTMDVEGGHNGASASWGRAGTIPSYSHTWPGAGMDDSKMPAFFVPSYLKGSRHAERLEEAYKVKMAAQRDAKSIPSSVTGSLSTSSSSVNLHKLVPSHRGMTHDIIERAPAAVYEDVPAPLPSRWSQLDKYQGLELTPDGLEVRYTGMGKSQDEAAAVRADHSMPRECGIYYYEVTVASKGKEGSRKPSFISIGFSGPKVTLNRLPGWEPDSWAYHGDDGLTFNCSATGKNYGPKYSTGDVIGCGVNFRTGQAFFTKNGVNLGTAFGNVNSDRLYPAVGMKRPNEHLRVNFGQSEFVFDIDSMIEMERSVIMEDIKNTPVDGLAPGLNETQLIHELISQYLAHDGYIETARAFAQEVRQENQNLATGTNITVDAKDLEPKENTDAIQRQQIRAAILEGDIDRALESMEHWYPKVLRNHESTYFKLKCRKFVEMIRRTAELVDGAPRKYTANGSSSSHDDFNGVFDQDMELDEYGTSIRNGDSHQSNPWEDGGAMDTSDDLYTSGRKEMNYTDLTSETIQYGQQLRAEFDGDPRRDVKRRLQDIFALIAYHDPKNSPLAYLLDVSERVPVAEELNGAILSSLGKSSSSALQNMMAQTEVLLTELGPEAGASLINLRNALKPKHQRQ</sequence>